<evidence type="ECO:0008006" key="3">
    <source>
        <dbReference type="Google" id="ProtNLM"/>
    </source>
</evidence>
<dbReference type="EMBL" id="JBHMCE010000010">
    <property type="protein sequence ID" value="MFB9531272.1"/>
    <property type="molecule type" value="Genomic_DNA"/>
</dbReference>
<proteinExistence type="predicted"/>
<name>A0ABV5Q706_9ACTN</name>
<dbReference type="Proteomes" id="UP001589646">
    <property type="component" value="Unassembled WGS sequence"/>
</dbReference>
<gene>
    <name evidence="1" type="ORF">ACFFRN_32130</name>
</gene>
<evidence type="ECO:0000313" key="1">
    <source>
        <dbReference type="EMBL" id="MFB9531272.1"/>
    </source>
</evidence>
<reference evidence="1 2" key="1">
    <citation type="submission" date="2024-09" db="EMBL/GenBank/DDBJ databases">
        <authorList>
            <person name="Sun Q."/>
            <person name="Mori K."/>
        </authorList>
    </citation>
    <scope>NUCLEOTIDE SEQUENCE [LARGE SCALE GENOMIC DNA]</scope>
    <source>
        <strain evidence="1 2">JCM 3323</strain>
    </source>
</reference>
<protein>
    <recommendedName>
        <fullName evidence="3">Tetratricopeptide repeat protein</fullName>
    </recommendedName>
</protein>
<evidence type="ECO:0000313" key="2">
    <source>
        <dbReference type="Proteomes" id="UP001589646"/>
    </source>
</evidence>
<dbReference type="RefSeq" id="WP_346116838.1">
    <property type="nucleotide sequence ID" value="NZ_BAAAXC010000004.1"/>
</dbReference>
<comment type="caution">
    <text evidence="1">The sequence shown here is derived from an EMBL/GenBank/DDBJ whole genome shotgun (WGS) entry which is preliminary data.</text>
</comment>
<sequence length="85" mass="9675">MLLDPRSQGDPGVFELAWELVDLYDDDELDDAVELLTEVLNAHPDQRFALGALRAAHRDAEGLAEMEALHRDMSFLLPERRDLPF</sequence>
<accession>A0ABV5Q706</accession>
<organism evidence="1 2">
    <name type="scientific">Nonomuraea roseola</name>
    <dbReference type="NCBI Taxonomy" id="46179"/>
    <lineage>
        <taxon>Bacteria</taxon>
        <taxon>Bacillati</taxon>
        <taxon>Actinomycetota</taxon>
        <taxon>Actinomycetes</taxon>
        <taxon>Streptosporangiales</taxon>
        <taxon>Streptosporangiaceae</taxon>
        <taxon>Nonomuraea</taxon>
    </lineage>
</organism>
<keyword evidence="2" id="KW-1185">Reference proteome</keyword>